<dbReference type="STRING" id="468056.SAMN05443549_10478"/>
<sequence length="53" mass="6154">MLKKLLKEFLKNLIDISILIMEIVVLQLRFSDKTNFVCVLDCNLTNQLTSNLN</sequence>
<protein>
    <submittedName>
        <fullName evidence="1">Uncharacterized protein</fullName>
    </submittedName>
</protein>
<gene>
    <name evidence="1" type="ORF">SAMN05443549_10478</name>
</gene>
<dbReference type="EMBL" id="FQWB01000004">
    <property type="protein sequence ID" value="SHG44123.1"/>
    <property type="molecule type" value="Genomic_DNA"/>
</dbReference>
<proteinExistence type="predicted"/>
<dbReference type="AlphaFoldDB" id="A0A1M5JVS6"/>
<organism evidence="1 2">
    <name type="scientific">Flavobacterium fluvii</name>
    <dbReference type="NCBI Taxonomy" id="468056"/>
    <lineage>
        <taxon>Bacteria</taxon>
        <taxon>Pseudomonadati</taxon>
        <taxon>Bacteroidota</taxon>
        <taxon>Flavobacteriia</taxon>
        <taxon>Flavobacteriales</taxon>
        <taxon>Flavobacteriaceae</taxon>
        <taxon>Flavobacterium</taxon>
    </lineage>
</organism>
<name>A0A1M5JVS6_9FLAO</name>
<keyword evidence="2" id="KW-1185">Reference proteome</keyword>
<evidence type="ECO:0000313" key="1">
    <source>
        <dbReference type="EMBL" id="SHG44123.1"/>
    </source>
</evidence>
<dbReference type="Proteomes" id="UP000184516">
    <property type="component" value="Unassembled WGS sequence"/>
</dbReference>
<accession>A0A1M5JVS6</accession>
<reference evidence="2" key="1">
    <citation type="submission" date="2016-11" db="EMBL/GenBank/DDBJ databases">
        <authorList>
            <person name="Varghese N."/>
            <person name="Submissions S."/>
        </authorList>
    </citation>
    <scope>NUCLEOTIDE SEQUENCE [LARGE SCALE GENOMIC DNA]</scope>
    <source>
        <strain evidence="2">DSM 19978</strain>
    </source>
</reference>
<evidence type="ECO:0000313" key="2">
    <source>
        <dbReference type="Proteomes" id="UP000184516"/>
    </source>
</evidence>